<evidence type="ECO:0000256" key="6">
    <source>
        <dbReference type="ARBA" id="ARBA00023157"/>
    </source>
</evidence>
<dbReference type="GO" id="GO:0009506">
    <property type="term" value="C:plasmodesma"/>
    <property type="evidence" value="ECO:0007669"/>
    <property type="project" value="TreeGrafter"/>
</dbReference>
<keyword evidence="5" id="KW-0732">Signal</keyword>
<keyword evidence="8" id="KW-1133">Transmembrane helix</keyword>
<dbReference type="GO" id="GO:0019722">
    <property type="term" value="P:calcium-mediated signaling"/>
    <property type="evidence" value="ECO:0007669"/>
    <property type="project" value="TreeGrafter"/>
</dbReference>
<organism evidence="9 10">
    <name type="scientific">Carya illinoinensis</name>
    <name type="common">Pecan</name>
    <dbReference type="NCBI Taxonomy" id="32201"/>
    <lineage>
        <taxon>Eukaryota</taxon>
        <taxon>Viridiplantae</taxon>
        <taxon>Streptophyta</taxon>
        <taxon>Embryophyta</taxon>
        <taxon>Tracheophyta</taxon>
        <taxon>Spermatophyta</taxon>
        <taxon>Magnoliopsida</taxon>
        <taxon>eudicotyledons</taxon>
        <taxon>Gunneridae</taxon>
        <taxon>Pentapetalae</taxon>
        <taxon>rosids</taxon>
        <taxon>fabids</taxon>
        <taxon>Fagales</taxon>
        <taxon>Juglandaceae</taxon>
        <taxon>Carya</taxon>
    </lineage>
</organism>
<dbReference type="Pfam" id="PF05498">
    <property type="entry name" value="RALF"/>
    <property type="match status" value="1"/>
</dbReference>
<keyword evidence="3" id="KW-0964">Secreted</keyword>
<proteinExistence type="inferred from homology"/>
<keyword evidence="4" id="KW-0372">Hormone</keyword>
<evidence type="ECO:0000256" key="1">
    <source>
        <dbReference type="ARBA" id="ARBA00004613"/>
    </source>
</evidence>
<reference evidence="9" key="1">
    <citation type="submission" date="2021-01" db="EMBL/GenBank/DDBJ databases">
        <authorList>
            <person name="Lovell J.T."/>
            <person name="Bentley N."/>
            <person name="Bhattarai G."/>
            <person name="Jenkins J.W."/>
            <person name="Sreedasyam A."/>
            <person name="Alarcon Y."/>
            <person name="Bock C."/>
            <person name="Boston L."/>
            <person name="Carlson J."/>
            <person name="Cervantes K."/>
            <person name="Clermont K."/>
            <person name="Krom N."/>
            <person name="Kubenka K."/>
            <person name="Mamidi S."/>
            <person name="Mattison C."/>
            <person name="Monteros M."/>
            <person name="Pisani C."/>
            <person name="Plott C."/>
            <person name="Rajasekar S."/>
            <person name="Rhein H.S."/>
            <person name="Rohla C."/>
            <person name="Song M."/>
            <person name="Hilaire R.S."/>
            <person name="Shu S."/>
            <person name="Wells L."/>
            <person name="Wang X."/>
            <person name="Webber J."/>
            <person name="Heerema R.J."/>
            <person name="Klein P."/>
            <person name="Conner P."/>
            <person name="Grauke L."/>
            <person name="Grimwood J."/>
            <person name="Schmutz J."/>
            <person name="Randall J.J."/>
        </authorList>
    </citation>
    <scope>NUCLEOTIDE SEQUENCE</scope>
    <source>
        <tissue evidence="9">Leaf</tissue>
    </source>
</reference>
<dbReference type="GO" id="GO:0005179">
    <property type="term" value="F:hormone activity"/>
    <property type="evidence" value="ECO:0007669"/>
    <property type="project" value="UniProtKB-KW"/>
</dbReference>
<dbReference type="PANTHER" id="PTHR33136">
    <property type="entry name" value="RAPID ALKALINIZATION FACTOR-LIKE"/>
    <property type="match status" value="1"/>
</dbReference>
<dbReference type="InterPro" id="IPR008801">
    <property type="entry name" value="RALF"/>
</dbReference>
<evidence type="ECO:0000256" key="2">
    <source>
        <dbReference type="ARBA" id="ARBA00009178"/>
    </source>
</evidence>
<dbReference type="PANTHER" id="PTHR33136:SF13">
    <property type="entry name" value="OS10G0328900 PROTEIN"/>
    <property type="match status" value="1"/>
</dbReference>
<evidence type="ECO:0000256" key="3">
    <source>
        <dbReference type="ARBA" id="ARBA00022525"/>
    </source>
</evidence>
<dbReference type="EMBL" id="CM031831">
    <property type="protein sequence ID" value="KAG6702220.1"/>
    <property type="molecule type" value="Genomic_DNA"/>
</dbReference>
<name>A0A922EFX6_CARIL</name>
<evidence type="ECO:0008006" key="11">
    <source>
        <dbReference type="Google" id="ProtNLM"/>
    </source>
</evidence>
<evidence type="ECO:0000256" key="4">
    <source>
        <dbReference type="ARBA" id="ARBA00022702"/>
    </source>
</evidence>
<protein>
    <recommendedName>
        <fullName evidence="11">Rapid ALkalinization Factor</fullName>
    </recommendedName>
</protein>
<evidence type="ECO:0000256" key="5">
    <source>
        <dbReference type="ARBA" id="ARBA00022729"/>
    </source>
</evidence>
<feature type="transmembrane region" description="Helical" evidence="8">
    <location>
        <begin position="66"/>
        <end position="85"/>
    </location>
</feature>
<dbReference type="AlphaFoldDB" id="A0A922EFX6"/>
<feature type="compositionally biased region" description="Basic residues" evidence="7">
    <location>
        <begin position="27"/>
        <end position="43"/>
    </location>
</feature>
<evidence type="ECO:0000313" key="10">
    <source>
        <dbReference type="Proteomes" id="UP000811246"/>
    </source>
</evidence>
<accession>A0A922EFX6</accession>
<dbReference type="GO" id="GO:0040008">
    <property type="term" value="P:regulation of growth"/>
    <property type="evidence" value="ECO:0007669"/>
    <property type="project" value="UniProtKB-ARBA"/>
</dbReference>
<gene>
    <name evidence="9" type="ORF">I3842_07G022000</name>
</gene>
<sequence length="191" mass="21351">MPVITPSDPTQTLIFYLVLQSSVEKKGKQKQPQKKATHRKKHTIEKVNPERKRSSKKSFFSETMPMIFHTSVVLGIYALVLFLSLSHIIHAVRPQHQLGWMPVGSTFKSNISESLTGGEVEALESLDSEISRRILAGTIAYRAMRKDPVPCSLRSNGTYSSYQFCQGHARANPYRRGCCSITKCRAGRPGG</sequence>
<comment type="similarity">
    <text evidence="2">Belongs to the plant rapid alkalinization factor (RALF) family.</text>
</comment>
<keyword evidence="6" id="KW-1015">Disulfide bond</keyword>
<keyword evidence="8" id="KW-0472">Membrane</keyword>
<comment type="caution">
    <text evidence="9">The sequence shown here is derived from an EMBL/GenBank/DDBJ whole genome shotgun (WGS) entry which is preliminary data.</text>
</comment>
<dbReference type="GO" id="GO:0005576">
    <property type="term" value="C:extracellular region"/>
    <property type="evidence" value="ECO:0007669"/>
    <property type="project" value="UniProtKB-SubCell"/>
</dbReference>
<evidence type="ECO:0000256" key="8">
    <source>
        <dbReference type="SAM" id="Phobius"/>
    </source>
</evidence>
<evidence type="ECO:0000256" key="7">
    <source>
        <dbReference type="SAM" id="MobiDB-lite"/>
    </source>
</evidence>
<feature type="region of interest" description="Disordered" evidence="7">
    <location>
        <begin position="26"/>
        <end position="56"/>
    </location>
</feature>
<comment type="subcellular location">
    <subcellularLocation>
        <location evidence="1">Secreted</location>
    </subcellularLocation>
</comment>
<dbReference type="Proteomes" id="UP000811246">
    <property type="component" value="Chromosome 7"/>
</dbReference>
<evidence type="ECO:0000313" key="9">
    <source>
        <dbReference type="EMBL" id="KAG6702220.1"/>
    </source>
</evidence>
<keyword evidence="8" id="KW-0812">Transmembrane</keyword>